<dbReference type="InterPro" id="IPR011161">
    <property type="entry name" value="MHC_I-like_Ag-recog"/>
</dbReference>
<dbReference type="PANTHER" id="PTHR16675">
    <property type="entry name" value="MHC CLASS I-RELATED"/>
    <property type="match status" value="1"/>
</dbReference>
<dbReference type="PANTHER" id="PTHR16675:SF237">
    <property type="entry name" value="MHC CLASS I ANTIGEN TRANSCRIPT VARIANT 1-RELATED"/>
    <property type="match status" value="1"/>
</dbReference>
<evidence type="ECO:0000313" key="5">
    <source>
        <dbReference type="Ensembl" id="ENSDLAP00005015298.2"/>
    </source>
</evidence>
<dbReference type="Pfam" id="PF00129">
    <property type="entry name" value="MHC_I"/>
    <property type="match status" value="1"/>
</dbReference>
<evidence type="ECO:0000256" key="3">
    <source>
        <dbReference type="SAM" id="SignalP"/>
    </source>
</evidence>
<sequence length="203" mass="23462">MERIMMLLLFCHVSSAVKHSLKMFYTASSGVPDFPELVGAAVVDGILAIYCDTNKQIVEPKQDWMRKIFENDPQHLKLYNGDCFEYQPNLLKVKMYSLKQHSNQSVHILQRMHGCEWDDETGEVNGFGQYGYNGMDFVSFDLKTLMWIAPKPQDVTTNLMQDAKKTGIKYCQNYITHICPELLKKYLDYGNSWLQKSGTHDLM</sequence>
<evidence type="ECO:0000259" key="4">
    <source>
        <dbReference type="Pfam" id="PF00129"/>
    </source>
</evidence>
<dbReference type="AlphaFoldDB" id="A0A8C4GKF4"/>
<keyword evidence="1" id="KW-0325">Glycoprotein</keyword>
<reference evidence="5" key="1">
    <citation type="submission" date="2025-08" db="UniProtKB">
        <authorList>
            <consortium name="Ensembl"/>
        </authorList>
    </citation>
    <scope>IDENTIFICATION</scope>
</reference>
<name>A0A8C4GKF4_DICLA</name>
<dbReference type="Ensembl" id="ENSDLAT00005016593.2">
    <property type="protein sequence ID" value="ENSDLAP00005015298.2"/>
    <property type="gene ID" value="ENSDLAG00005030318.1"/>
</dbReference>
<dbReference type="Proteomes" id="UP000694389">
    <property type="component" value="Unassembled WGS sequence"/>
</dbReference>
<keyword evidence="3" id="KW-0732">Signal</keyword>
<feature type="domain" description="MHC class I-like antigen recognition-like" evidence="4">
    <location>
        <begin position="18"/>
        <end position="192"/>
    </location>
</feature>
<dbReference type="GO" id="GO:0009897">
    <property type="term" value="C:external side of plasma membrane"/>
    <property type="evidence" value="ECO:0007669"/>
    <property type="project" value="TreeGrafter"/>
</dbReference>
<feature type="signal peptide" evidence="3">
    <location>
        <begin position="1"/>
        <end position="16"/>
    </location>
</feature>
<dbReference type="GO" id="GO:0006955">
    <property type="term" value="P:immune response"/>
    <property type="evidence" value="ECO:0007669"/>
    <property type="project" value="TreeGrafter"/>
</dbReference>
<dbReference type="GO" id="GO:0005615">
    <property type="term" value="C:extracellular space"/>
    <property type="evidence" value="ECO:0007669"/>
    <property type="project" value="TreeGrafter"/>
</dbReference>
<comment type="similarity">
    <text evidence="2">Belongs to the MHC class I family.</text>
</comment>
<dbReference type="GeneTree" id="ENSGT01120000271828"/>
<dbReference type="SUPFAM" id="SSF54452">
    <property type="entry name" value="MHC antigen-recognition domain"/>
    <property type="match status" value="1"/>
</dbReference>
<feature type="chain" id="PRO_5035905200" description="MHC class I-like antigen recognition-like domain-containing protein" evidence="3">
    <location>
        <begin position="17"/>
        <end position="203"/>
    </location>
</feature>
<dbReference type="Gene3D" id="3.30.500.10">
    <property type="entry name" value="MHC class I-like antigen recognition-like"/>
    <property type="match status" value="1"/>
</dbReference>
<reference evidence="5" key="2">
    <citation type="submission" date="2025-09" db="UniProtKB">
        <authorList>
            <consortium name="Ensembl"/>
        </authorList>
    </citation>
    <scope>IDENTIFICATION</scope>
</reference>
<dbReference type="InterPro" id="IPR011162">
    <property type="entry name" value="MHC_I/II-like_Ag-recog"/>
</dbReference>
<evidence type="ECO:0000256" key="1">
    <source>
        <dbReference type="ARBA" id="ARBA00023180"/>
    </source>
</evidence>
<proteinExistence type="inferred from homology"/>
<organism evidence="5 6">
    <name type="scientific">Dicentrarchus labrax</name>
    <name type="common">European seabass</name>
    <name type="synonym">Morone labrax</name>
    <dbReference type="NCBI Taxonomy" id="13489"/>
    <lineage>
        <taxon>Eukaryota</taxon>
        <taxon>Metazoa</taxon>
        <taxon>Chordata</taxon>
        <taxon>Craniata</taxon>
        <taxon>Vertebrata</taxon>
        <taxon>Euteleostomi</taxon>
        <taxon>Actinopterygii</taxon>
        <taxon>Neopterygii</taxon>
        <taxon>Teleostei</taxon>
        <taxon>Neoteleostei</taxon>
        <taxon>Acanthomorphata</taxon>
        <taxon>Eupercaria</taxon>
        <taxon>Moronidae</taxon>
        <taxon>Dicentrarchus</taxon>
    </lineage>
</organism>
<keyword evidence="6" id="KW-1185">Reference proteome</keyword>
<dbReference type="InterPro" id="IPR050208">
    <property type="entry name" value="MHC_class-I_related"/>
</dbReference>
<dbReference type="InterPro" id="IPR001039">
    <property type="entry name" value="MHC_I_a_a1/a2"/>
</dbReference>
<accession>A0A8C4GKF4</accession>
<evidence type="ECO:0000256" key="2">
    <source>
        <dbReference type="RuleBase" id="RU004439"/>
    </source>
</evidence>
<protein>
    <recommendedName>
        <fullName evidence="4">MHC class I-like antigen recognition-like domain-containing protein</fullName>
    </recommendedName>
</protein>
<evidence type="ECO:0000313" key="6">
    <source>
        <dbReference type="Proteomes" id="UP000694389"/>
    </source>
</evidence>
<dbReference type="InterPro" id="IPR037055">
    <property type="entry name" value="MHC_I-like_Ag-recog_sf"/>
</dbReference>
<dbReference type="PRINTS" id="PR01638">
    <property type="entry name" value="MHCCLASSI"/>
</dbReference>